<proteinExistence type="predicted"/>
<reference evidence="1 2" key="1">
    <citation type="submission" date="2017-12" db="EMBL/GenBank/DDBJ databases">
        <title>Phylogenetic diversity of female urinary microbiome.</title>
        <authorList>
            <person name="Thomas-White K."/>
            <person name="Wolfe A.J."/>
        </authorList>
    </citation>
    <scope>NUCLEOTIDE SEQUENCE [LARGE SCALE GENOMIC DNA]</scope>
    <source>
        <strain evidence="1 2">UMB0064</strain>
    </source>
</reference>
<sequence>MSMQSKNDSYPIKRVKLTSIELRAEESKLSKEFGSLEELRLKHDTLGLTIAEHDALNRLHSIRFLLGQ</sequence>
<comment type="caution">
    <text evidence="1">The sequence shown here is derived from an EMBL/GenBank/DDBJ whole genome shotgun (WGS) entry which is preliminary data.</text>
</comment>
<dbReference type="AlphaFoldDB" id="A0A2I1J5S5"/>
<protein>
    <submittedName>
        <fullName evidence="1">Uncharacterized protein</fullName>
    </submittedName>
</protein>
<evidence type="ECO:0000313" key="2">
    <source>
        <dbReference type="Proteomes" id="UP000242263"/>
    </source>
</evidence>
<dbReference type="EMBL" id="PKGU01000003">
    <property type="protein sequence ID" value="PKZ14942.1"/>
    <property type="molecule type" value="Genomic_DNA"/>
</dbReference>
<name>A0A2I1J5S5_9BIFI</name>
<organism evidence="1 2">
    <name type="scientific">Alloscardovia omnicolens</name>
    <dbReference type="NCBI Taxonomy" id="419015"/>
    <lineage>
        <taxon>Bacteria</taxon>
        <taxon>Bacillati</taxon>
        <taxon>Actinomycetota</taxon>
        <taxon>Actinomycetes</taxon>
        <taxon>Bifidobacteriales</taxon>
        <taxon>Bifidobacteriaceae</taxon>
        <taxon>Alloscardovia</taxon>
    </lineage>
</organism>
<evidence type="ECO:0000313" key="1">
    <source>
        <dbReference type="EMBL" id="PKZ14942.1"/>
    </source>
</evidence>
<dbReference type="RefSeq" id="WP_034297142.1">
    <property type="nucleotide sequence ID" value="NZ_CAUPEW010000002.1"/>
</dbReference>
<dbReference type="Proteomes" id="UP000242263">
    <property type="component" value="Unassembled WGS sequence"/>
</dbReference>
<accession>A0A2I1J5S5</accession>
<gene>
    <name evidence="1" type="ORF">CYJ32_05400</name>
</gene>